<dbReference type="PIRSF" id="PIRSF010376">
    <property type="entry name" value="IspE"/>
    <property type="match status" value="1"/>
</dbReference>
<dbReference type="GO" id="GO:0005524">
    <property type="term" value="F:ATP binding"/>
    <property type="evidence" value="ECO:0007669"/>
    <property type="project" value="UniProtKB-UniRule"/>
</dbReference>
<name>A0A1H5KJZ7_9MICC</name>
<evidence type="ECO:0000259" key="12">
    <source>
        <dbReference type="Pfam" id="PF08544"/>
    </source>
</evidence>
<protein>
    <recommendedName>
        <fullName evidence="3 9">4-diphosphocytidyl-2-C-methyl-D-erythritol kinase</fullName>
        <shortName evidence="9">CMK</shortName>
        <ecNumber evidence="2 9">2.7.1.148</ecNumber>
    </recommendedName>
    <alternativeName>
        <fullName evidence="8 9">4-(cytidine-5'-diphospho)-2-C-methyl-D-erythritol kinase</fullName>
    </alternativeName>
</protein>
<dbReference type="PANTHER" id="PTHR43527">
    <property type="entry name" value="4-DIPHOSPHOCYTIDYL-2-C-METHYL-D-ERYTHRITOL KINASE, CHLOROPLASTIC"/>
    <property type="match status" value="1"/>
</dbReference>
<evidence type="ECO:0000256" key="5">
    <source>
        <dbReference type="ARBA" id="ARBA00022741"/>
    </source>
</evidence>
<evidence type="ECO:0000256" key="3">
    <source>
        <dbReference type="ARBA" id="ARBA00017473"/>
    </source>
</evidence>
<comment type="function">
    <text evidence="9">Catalyzes the phosphorylation of the position 2 hydroxy group of 4-diphosphocytidyl-2C-methyl-D-erythritol.</text>
</comment>
<keyword evidence="5 9" id="KW-0547">Nucleotide-binding</keyword>
<sequence length="340" mass="34094">MDSSKKAGTRRGATGSVDPFPGDPAWAPEPRRVKVRAPGKINAFFRVGPLREDGYHGVASTYLAVSLYEEVAVTSKPGTPATDITVSVSPESSLDAELLAGIPLDSSNLAVKAALLVADISENPCGVHIEITKHVPIAGGMGGGSADAAAALVACDALWHTGLSREELSQLGSELGADVPFALLGGAAVGLGVGDQLTAALAPTPLHWVLVPADFGLSTPVVYGTLDKLRASAGAEVAEPGQVEAGVLVALRAGDAQALAPWLHNDLQAAAVSLAPSLADVLTQGEGAGALASLVSGSGPTVAFLATDADHAEDLAAALIAHGHEAWAVEGPVHGAAIIP</sequence>
<dbReference type="InterPro" id="IPR004424">
    <property type="entry name" value="IspE"/>
</dbReference>
<dbReference type="GO" id="GO:0050515">
    <property type="term" value="F:4-(cytidine 5'-diphospho)-2-C-methyl-D-erythritol kinase activity"/>
    <property type="evidence" value="ECO:0007669"/>
    <property type="project" value="UniProtKB-UniRule"/>
</dbReference>
<feature type="domain" description="GHMP kinase N-terminal" evidence="11">
    <location>
        <begin position="108"/>
        <end position="186"/>
    </location>
</feature>
<keyword evidence="6 9" id="KW-0418">Kinase</keyword>
<dbReference type="InterPro" id="IPR013750">
    <property type="entry name" value="GHMP_kinase_C_dom"/>
</dbReference>
<evidence type="ECO:0000256" key="6">
    <source>
        <dbReference type="ARBA" id="ARBA00022777"/>
    </source>
</evidence>
<organism evidence="13 14">
    <name type="scientific">Arthrobacter alpinus</name>
    <dbReference type="NCBI Taxonomy" id="656366"/>
    <lineage>
        <taxon>Bacteria</taxon>
        <taxon>Bacillati</taxon>
        <taxon>Actinomycetota</taxon>
        <taxon>Actinomycetes</taxon>
        <taxon>Micrococcales</taxon>
        <taxon>Micrococcaceae</taxon>
        <taxon>Arthrobacter</taxon>
    </lineage>
</organism>
<accession>A0A1H5KJZ7</accession>
<evidence type="ECO:0000313" key="14">
    <source>
        <dbReference type="Proteomes" id="UP000182725"/>
    </source>
</evidence>
<dbReference type="Pfam" id="PF00288">
    <property type="entry name" value="GHMP_kinases_N"/>
    <property type="match status" value="1"/>
</dbReference>
<evidence type="ECO:0000256" key="1">
    <source>
        <dbReference type="ARBA" id="ARBA00009684"/>
    </source>
</evidence>
<dbReference type="PANTHER" id="PTHR43527:SF2">
    <property type="entry name" value="4-DIPHOSPHOCYTIDYL-2-C-METHYL-D-ERYTHRITOL KINASE, CHLOROPLASTIC"/>
    <property type="match status" value="1"/>
</dbReference>
<dbReference type="InterPro" id="IPR036554">
    <property type="entry name" value="GHMP_kinase_C_sf"/>
</dbReference>
<dbReference type="HAMAP" id="MF_00061">
    <property type="entry name" value="IspE"/>
    <property type="match status" value="1"/>
</dbReference>
<dbReference type="EC" id="2.7.1.148" evidence="2 9"/>
<evidence type="ECO:0000256" key="2">
    <source>
        <dbReference type="ARBA" id="ARBA00012052"/>
    </source>
</evidence>
<comment type="pathway">
    <text evidence="9">Isoprenoid biosynthesis; isopentenyl diphosphate biosynthesis via DXP pathway; isopentenyl diphosphate from 1-deoxy-D-xylulose 5-phosphate: step 3/6.</text>
</comment>
<keyword evidence="9" id="KW-0414">Isoprene biosynthesis</keyword>
<dbReference type="InterPro" id="IPR020568">
    <property type="entry name" value="Ribosomal_Su5_D2-typ_SF"/>
</dbReference>
<dbReference type="InterPro" id="IPR014721">
    <property type="entry name" value="Ribsml_uS5_D2-typ_fold_subgr"/>
</dbReference>
<keyword evidence="7 9" id="KW-0067">ATP-binding</keyword>
<dbReference type="RefSeq" id="WP_074711548.1">
    <property type="nucleotide sequence ID" value="NZ_FNTV01000001.1"/>
</dbReference>
<feature type="active site" evidence="9">
    <location>
        <position position="40"/>
    </location>
</feature>
<dbReference type="GO" id="GO:0016114">
    <property type="term" value="P:terpenoid biosynthetic process"/>
    <property type="evidence" value="ECO:0007669"/>
    <property type="project" value="UniProtKB-UniRule"/>
</dbReference>
<evidence type="ECO:0000256" key="8">
    <source>
        <dbReference type="ARBA" id="ARBA00032554"/>
    </source>
</evidence>
<evidence type="ECO:0000256" key="9">
    <source>
        <dbReference type="HAMAP-Rule" id="MF_00061"/>
    </source>
</evidence>
<proteinExistence type="inferred from homology"/>
<evidence type="ECO:0000259" key="11">
    <source>
        <dbReference type="Pfam" id="PF00288"/>
    </source>
</evidence>
<comment type="catalytic activity">
    <reaction evidence="9">
        <text>4-CDP-2-C-methyl-D-erythritol + ATP = 4-CDP-2-C-methyl-D-erythritol 2-phosphate + ADP + H(+)</text>
        <dbReference type="Rhea" id="RHEA:18437"/>
        <dbReference type="ChEBI" id="CHEBI:15378"/>
        <dbReference type="ChEBI" id="CHEBI:30616"/>
        <dbReference type="ChEBI" id="CHEBI:57823"/>
        <dbReference type="ChEBI" id="CHEBI:57919"/>
        <dbReference type="ChEBI" id="CHEBI:456216"/>
        <dbReference type="EC" id="2.7.1.148"/>
    </reaction>
</comment>
<feature type="binding site" evidence="9">
    <location>
        <begin position="136"/>
        <end position="146"/>
    </location>
    <ligand>
        <name>ATP</name>
        <dbReference type="ChEBI" id="CHEBI:30616"/>
    </ligand>
</feature>
<keyword evidence="4 9" id="KW-0808">Transferase</keyword>
<dbReference type="InterPro" id="IPR006204">
    <property type="entry name" value="GHMP_kinase_N_dom"/>
</dbReference>
<evidence type="ECO:0000256" key="10">
    <source>
        <dbReference type="SAM" id="MobiDB-lite"/>
    </source>
</evidence>
<feature type="region of interest" description="Disordered" evidence="10">
    <location>
        <begin position="1"/>
        <end position="31"/>
    </location>
</feature>
<evidence type="ECO:0000256" key="4">
    <source>
        <dbReference type="ARBA" id="ARBA00022679"/>
    </source>
</evidence>
<feature type="domain" description="GHMP kinase C-terminal" evidence="12">
    <location>
        <begin position="248"/>
        <end position="323"/>
    </location>
</feature>
<dbReference type="NCBIfam" id="NF002870">
    <property type="entry name" value="PRK03188.1"/>
    <property type="match status" value="1"/>
</dbReference>
<evidence type="ECO:0000313" key="13">
    <source>
        <dbReference type="EMBL" id="SEE65176.1"/>
    </source>
</evidence>
<dbReference type="SUPFAM" id="SSF54211">
    <property type="entry name" value="Ribosomal protein S5 domain 2-like"/>
    <property type="match status" value="1"/>
</dbReference>
<dbReference type="AlphaFoldDB" id="A0A1H5KJZ7"/>
<dbReference type="UniPathway" id="UPA00056">
    <property type="reaction ID" value="UER00094"/>
</dbReference>
<dbReference type="Pfam" id="PF08544">
    <property type="entry name" value="GHMP_kinases_C"/>
    <property type="match status" value="1"/>
</dbReference>
<dbReference type="Gene3D" id="3.30.70.890">
    <property type="entry name" value="GHMP kinase, C-terminal domain"/>
    <property type="match status" value="1"/>
</dbReference>
<dbReference type="SUPFAM" id="SSF55060">
    <property type="entry name" value="GHMP Kinase, C-terminal domain"/>
    <property type="match status" value="1"/>
</dbReference>
<comment type="similarity">
    <text evidence="1 9">Belongs to the GHMP kinase family. IspE subfamily.</text>
</comment>
<dbReference type="EMBL" id="FNTV01000001">
    <property type="protein sequence ID" value="SEE65176.1"/>
    <property type="molecule type" value="Genomic_DNA"/>
</dbReference>
<evidence type="ECO:0000256" key="7">
    <source>
        <dbReference type="ARBA" id="ARBA00022840"/>
    </source>
</evidence>
<dbReference type="Proteomes" id="UP000182725">
    <property type="component" value="Unassembled WGS sequence"/>
</dbReference>
<gene>
    <name evidence="9" type="primary">ispE</name>
    <name evidence="13" type="ORF">SAMN04489740_2054</name>
</gene>
<feature type="active site" evidence="9">
    <location>
        <position position="178"/>
    </location>
</feature>
<dbReference type="Gene3D" id="3.30.230.10">
    <property type="match status" value="1"/>
</dbReference>
<dbReference type="NCBIfam" id="TIGR00154">
    <property type="entry name" value="ispE"/>
    <property type="match status" value="1"/>
</dbReference>
<reference evidence="13 14" key="1">
    <citation type="submission" date="2016-10" db="EMBL/GenBank/DDBJ databases">
        <authorList>
            <person name="de Groot N.N."/>
        </authorList>
    </citation>
    <scope>NUCLEOTIDE SEQUENCE [LARGE SCALE GENOMIC DNA]</scope>
    <source>
        <strain evidence="13 14">DSM 22274</strain>
    </source>
</reference>
<dbReference type="GO" id="GO:0019288">
    <property type="term" value="P:isopentenyl diphosphate biosynthetic process, methylerythritol 4-phosphate pathway"/>
    <property type="evidence" value="ECO:0007669"/>
    <property type="project" value="UniProtKB-UniRule"/>
</dbReference>